<accession>A0A256G7P2</accession>
<dbReference type="EMBL" id="NNRM01000041">
    <property type="protein sequence ID" value="OYR23123.1"/>
    <property type="molecule type" value="Genomic_DNA"/>
</dbReference>
<keyword evidence="2" id="KW-1185">Reference proteome</keyword>
<comment type="caution">
    <text evidence="1">The sequence shown here is derived from an EMBL/GenBank/DDBJ whole genome shotgun (WGS) entry which is preliminary data.</text>
</comment>
<evidence type="ECO:0000313" key="2">
    <source>
        <dbReference type="Proteomes" id="UP000216188"/>
    </source>
</evidence>
<dbReference type="Proteomes" id="UP000216188">
    <property type="component" value="Unassembled WGS sequence"/>
</dbReference>
<proteinExistence type="predicted"/>
<gene>
    <name evidence="1" type="ORF">CEV34_3868</name>
</gene>
<protein>
    <submittedName>
        <fullName evidence="1">Uncharacterized protein</fullName>
    </submittedName>
</protein>
<evidence type="ECO:0000313" key="1">
    <source>
        <dbReference type="EMBL" id="OYR23123.1"/>
    </source>
</evidence>
<sequence length="46" mass="5181">MHLALHKSGNLFLTALSDADLNAGYFEKYCKVDIDVRISFGNAKHR</sequence>
<dbReference type="AlphaFoldDB" id="A0A256G7P2"/>
<reference evidence="1 2" key="1">
    <citation type="submission" date="2017-07" db="EMBL/GenBank/DDBJ databases">
        <title>Phylogenetic study on the rhizospheric bacterium Ochrobactrum sp. A44.</title>
        <authorList>
            <person name="Krzyzanowska D.M."/>
            <person name="Ossowicki A."/>
            <person name="Rajewska M."/>
            <person name="Maciag T."/>
            <person name="Kaczynski Z."/>
            <person name="Czerwicka M."/>
            <person name="Jafra S."/>
        </authorList>
    </citation>
    <scope>NUCLEOTIDE SEQUENCE [LARGE SCALE GENOMIC DNA]</scope>
    <source>
        <strain evidence="1 2">CCUG 30717</strain>
    </source>
</reference>
<organism evidence="1 2">
    <name type="scientific">Brucella pseudogrignonensis</name>
    <dbReference type="NCBI Taxonomy" id="419475"/>
    <lineage>
        <taxon>Bacteria</taxon>
        <taxon>Pseudomonadati</taxon>
        <taxon>Pseudomonadota</taxon>
        <taxon>Alphaproteobacteria</taxon>
        <taxon>Hyphomicrobiales</taxon>
        <taxon>Brucellaceae</taxon>
        <taxon>Brucella/Ochrobactrum group</taxon>
        <taxon>Brucella</taxon>
    </lineage>
</organism>
<name>A0A256G7P2_9HYPH</name>